<feature type="transmembrane region" description="Helical" evidence="1">
    <location>
        <begin position="196"/>
        <end position="220"/>
    </location>
</feature>
<keyword evidence="3" id="KW-1185">Reference proteome</keyword>
<dbReference type="InterPro" id="IPR024464">
    <property type="entry name" value="DUF2391"/>
</dbReference>
<feature type="transmembrane region" description="Helical" evidence="1">
    <location>
        <begin position="59"/>
        <end position="78"/>
    </location>
</feature>
<organism evidence="2 3">
    <name type="scientific">Peteryoungia algae</name>
    <dbReference type="NCBI Taxonomy" id="2919917"/>
    <lineage>
        <taxon>Bacteria</taxon>
        <taxon>Pseudomonadati</taxon>
        <taxon>Pseudomonadota</taxon>
        <taxon>Alphaproteobacteria</taxon>
        <taxon>Hyphomicrobiales</taxon>
        <taxon>Rhizobiaceae</taxon>
        <taxon>Peteryoungia</taxon>
    </lineage>
</organism>
<keyword evidence="1" id="KW-0812">Transmembrane</keyword>
<evidence type="ECO:0000256" key="1">
    <source>
        <dbReference type="SAM" id="Phobius"/>
    </source>
</evidence>
<gene>
    <name evidence="2" type="ORF">MKJ03_10685</name>
</gene>
<feature type="transmembrane region" description="Helical" evidence="1">
    <location>
        <begin position="164"/>
        <end position="184"/>
    </location>
</feature>
<evidence type="ECO:0000313" key="2">
    <source>
        <dbReference type="EMBL" id="MCJ8238796.1"/>
    </source>
</evidence>
<sequence>MAAVDGQQRDNTDRHEPDRVNRFLIGIARGVAGALLFSIPMLMTMEMWFLGFYMERERLFLLLALNFPLLIGLSHRIGFEHTATWRESTRDAIVAYGMGVAASALILVLFGVITLDMAPREWVGMVALQAVPASIGALLGRSQLSMRDEDDEEEDKTGDAVETSYATELFMMAVGALFLSLNLAPTEEMILLAHKMTAWHALGLLSLSIFLMHGFVYALAFRGGHSLQEDTPGWHAFVRFTLPGYVVALVVSLYALWTFGRLDDLGSAQAILAVVVLSFPAAIGAAAARLIL</sequence>
<dbReference type="RefSeq" id="WP_229576810.1">
    <property type="nucleotide sequence ID" value="NZ_CP128477.1"/>
</dbReference>
<feature type="transmembrane region" description="Helical" evidence="1">
    <location>
        <begin position="122"/>
        <end position="144"/>
    </location>
</feature>
<protein>
    <submittedName>
        <fullName evidence="2">TIGR02587 family membrane protein</fullName>
    </submittedName>
</protein>
<feature type="transmembrane region" description="Helical" evidence="1">
    <location>
        <begin position="271"/>
        <end position="291"/>
    </location>
</feature>
<dbReference type="InterPro" id="IPR013416">
    <property type="entry name" value="CHP02587_IM"/>
</dbReference>
<evidence type="ECO:0000313" key="3">
    <source>
        <dbReference type="Proteomes" id="UP001522662"/>
    </source>
</evidence>
<feature type="transmembrane region" description="Helical" evidence="1">
    <location>
        <begin position="93"/>
        <end position="115"/>
    </location>
</feature>
<feature type="transmembrane region" description="Helical" evidence="1">
    <location>
        <begin position="240"/>
        <end position="259"/>
    </location>
</feature>
<accession>A0ABT0D082</accession>
<keyword evidence="1" id="KW-0472">Membrane</keyword>
<proteinExistence type="predicted"/>
<reference evidence="2 3" key="1">
    <citation type="submission" date="2022-03" db="EMBL/GenBank/DDBJ databases">
        <title>Rhizobium SSM4.3 sp. nov., isolated from Sediment (Gouqi Island).</title>
        <authorList>
            <person name="Chen G."/>
        </authorList>
    </citation>
    <scope>NUCLEOTIDE SEQUENCE [LARGE SCALE GENOMIC DNA]</scope>
    <source>
        <strain evidence="2 3">SSM4.3</strain>
        <plasmid evidence="2">unnamed</plasmid>
    </source>
</reference>
<dbReference type="Proteomes" id="UP001522662">
    <property type="component" value="Unassembled WGS sequence"/>
</dbReference>
<comment type="caution">
    <text evidence="2">The sequence shown here is derived from an EMBL/GenBank/DDBJ whole genome shotgun (WGS) entry which is preliminary data.</text>
</comment>
<dbReference type="EMBL" id="JALAYX010000002">
    <property type="protein sequence ID" value="MCJ8238796.1"/>
    <property type="molecule type" value="Genomic_DNA"/>
</dbReference>
<name>A0ABT0D082_9HYPH</name>
<keyword evidence="1" id="KW-1133">Transmembrane helix</keyword>
<dbReference type="NCBIfam" id="TIGR02587">
    <property type="entry name" value="TIGR02587 family membrane protein"/>
    <property type="match status" value="1"/>
</dbReference>
<dbReference type="Pfam" id="PF09622">
    <property type="entry name" value="DUF2391"/>
    <property type="match status" value="1"/>
</dbReference>
<keyword evidence="2" id="KW-0614">Plasmid</keyword>
<geneLocation type="plasmid" evidence="2">
    <name>unnamed</name>
</geneLocation>